<evidence type="ECO:0000313" key="1">
    <source>
        <dbReference type="EMBL" id="TVY38211.1"/>
    </source>
</evidence>
<keyword evidence="2" id="KW-1185">Reference proteome</keyword>
<protein>
    <submittedName>
        <fullName evidence="1">Chitin deacetylase 1</fullName>
    </submittedName>
</protein>
<dbReference type="PANTHER" id="PTHR43123">
    <property type="entry name" value="POLYSACCHARIDE DEACETYLASE-RELATED"/>
    <property type="match status" value="1"/>
</dbReference>
<dbReference type="GO" id="GO:0005975">
    <property type="term" value="P:carbohydrate metabolic process"/>
    <property type="evidence" value="ECO:0007669"/>
    <property type="project" value="InterPro"/>
</dbReference>
<evidence type="ECO:0000313" key="2">
    <source>
        <dbReference type="Proteomes" id="UP000481288"/>
    </source>
</evidence>
<reference evidence="1 2" key="1">
    <citation type="submission" date="2018-05" db="EMBL/GenBank/DDBJ databases">
        <title>Whole genome sequencing for identification of molecular markers to develop diagnostic detection tools for the regulated plant pathogen Lachnellula willkommii.</title>
        <authorList>
            <person name="Giroux E."/>
            <person name="Bilodeau G."/>
        </authorList>
    </citation>
    <scope>NUCLEOTIDE SEQUENCE [LARGE SCALE GENOMIC DNA]</scope>
    <source>
        <strain evidence="1 2">CBS 625.97</strain>
    </source>
</reference>
<dbReference type="EMBL" id="QGMG01002311">
    <property type="protein sequence ID" value="TVY38211.1"/>
    <property type="molecule type" value="Genomic_DNA"/>
</dbReference>
<dbReference type="OrthoDB" id="9970124at2759"/>
<dbReference type="Proteomes" id="UP000481288">
    <property type="component" value="Unassembled WGS sequence"/>
</dbReference>
<accession>A0A7D8ULD8</accession>
<dbReference type="SUPFAM" id="SSF88713">
    <property type="entry name" value="Glycoside hydrolase/deacetylase"/>
    <property type="match status" value="1"/>
</dbReference>
<sequence>MTTPYDLLTKTSKIKEFEWGDHYDFPRDLVGYSENSFDRKWPGGAKISVSFGAKHTMLNGGMHSETHLCGARGAASKIQRAKNIESEYDYGSGVGTAFVPSIRQIQLQISSTPWAKLSKITPQYRWIDYANMPPEQEKAYIKKDIETIAKICGEPPKAEMGVPLLWNSDSYADDLPYWIDVPAKKNDKDPKGMLRIPYSYGFGSPTHFYDHVKNAFDTLYEERCGGSPKMMTIALHCRCIGKPGRFNGAQEDR</sequence>
<dbReference type="AlphaFoldDB" id="A0A7D8ULD8"/>
<name>A0A7D8ULD8_9HELO</name>
<organism evidence="1 2">
    <name type="scientific">Lachnellula cervina</name>
    <dbReference type="NCBI Taxonomy" id="1316786"/>
    <lineage>
        <taxon>Eukaryota</taxon>
        <taxon>Fungi</taxon>
        <taxon>Dikarya</taxon>
        <taxon>Ascomycota</taxon>
        <taxon>Pezizomycotina</taxon>
        <taxon>Leotiomycetes</taxon>
        <taxon>Helotiales</taxon>
        <taxon>Lachnaceae</taxon>
        <taxon>Lachnellula</taxon>
    </lineage>
</organism>
<dbReference type="Gene3D" id="3.20.20.370">
    <property type="entry name" value="Glycoside hydrolase/deacetylase"/>
    <property type="match status" value="2"/>
</dbReference>
<dbReference type="PANTHER" id="PTHR43123:SF1">
    <property type="entry name" value="POLYSACCHARIDE DEACETYLASE-RELATED"/>
    <property type="match status" value="1"/>
</dbReference>
<proteinExistence type="predicted"/>
<comment type="caution">
    <text evidence="1">The sequence shown here is derived from an EMBL/GenBank/DDBJ whole genome shotgun (WGS) entry which is preliminary data.</text>
</comment>
<dbReference type="InterPro" id="IPR011330">
    <property type="entry name" value="Glyco_hydro/deAcase_b/a-brl"/>
</dbReference>
<gene>
    <name evidence="1" type="primary">cda1_1</name>
    <name evidence="1" type="ORF">LCER1_G008541</name>
</gene>